<dbReference type="KEGG" id="pcs:N7525_000738"/>
<proteinExistence type="predicted"/>
<reference evidence="2 3" key="1">
    <citation type="journal article" date="2008" name="Nat. Biotechnol.">
        <title>Genome sequencing and analysis of the filamentous fungus Penicillium chrysogenum.</title>
        <authorList>
            <person name="van den Berg M.A."/>
            <person name="Albang R."/>
            <person name="Albermann K."/>
            <person name="Badger J.H."/>
            <person name="Daran J.-M."/>
            <person name="Driessen A.J.M."/>
            <person name="Garcia-Estrada C."/>
            <person name="Fedorova N.D."/>
            <person name="Harris D.M."/>
            <person name="Heijne W.H.M."/>
            <person name="Joardar V.S."/>
            <person name="Kiel J.A.K.W."/>
            <person name="Kovalchuk A."/>
            <person name="Martin J.F."/>
            <person name="Nierman W.C."/>
            <person name="Nijland J.G."/>
            <person name="Pronk J.T."/>
            <person name="Roubos J.A."/>
            <person name="van der Klei I.J."/>
            <person name="van Peij N.N.M.E."/>
            <person name="Veenhuis M."/>
            <person name="von Doehren H."/>
            <person name="Wagner C."/>
            <person name="Wortman J.R."/>
            <person name="Bovenberg R.A.L."/>
        </authorList>
    </citation>
    <scope>NUCLEOTIDE SEQUENCE [LARGE SCALE GENOMIC DNA]</scope>
    <source>
        <strain evidence="3">ATCC 28089 / DSM 1075 / NRRL 1951 / Wisconsin 54-1255</strain>
    </source>
</reference>
<protein>
    <recommendedName>
        <fullName evidence="4">Protein kinase domain-containing protein</fullName>
    </recommendedName>
</protein>
<gene>
    <name evidence="2" type="ORF">Pc18g02470</name>
    <name evidence="2" type="ORF">PCH_Pc18g02470</name>
</gene>
<evidence type="ECO:0008006" key="4">
    <source>
        <dbReference type="Google" id="ProtNLM"/>
    </source>
</evidence>
<dbReference type="EMBL" id="AM920433">
    <property type="protein sequence ID" value="CAP94471.1"/>
    <property type="molecule type" value="Genomic_DNA"/>
</dbReference>
<name>B6HCX1_PENRW</name>
<evidence type="ECO:0000313" key="3">
    <source>
        <dbReference type="Proteomes" id="UP000000724"/>
    </source>
</evidence>
<organism evidence="2 3">
    <name type="scientific">Penicillium rubens (strain ATCC 28089 / DSM 1075 / NRRL 1951 / Wisconsin 54-1255)</name>
    <name type="common">Penicillium chrysogenum</name>
    <dbReference type="NCBI Taxonomy" id="500485"/>
    <lineage>
        <taxon>Eukaryota</taxon>
        <taxon>Fungi</taxon>
        <taxon>Dikarya</taxon>
        <taxon>Ascomycota</taxon>
        <taxon>Pezizomycotina</taxon>
        <taxon>Eurotiomycetes</taxon>
        <taxon>Eurotiomycetidae</taxon>
        <taxon>Eurotiales</taxon>
        <taxon>Aspergillaceae</taxon>
        <taxon>Penicillium</taxon>
        <taxon>Penicillium chrysogenum species complex</taxon>
    </lineage>
</organism>
<dbReference type="OrthoDB" id="5134445at2759"/>
<accession>B6HCX1</accession>
<evidence type="ECO:0000256" key="1">
    <source>
        <dbReference type="SAM" id="MobiDB-lite"/>
    </source>
</evidence>
<feature type="compositionally biased region" description="Polar residues" evidence="1">
    <location>
        <begin position="344"/>
        <end position="357"/>
    </location>
</feature>
<dbReference type="OMA" id="YFEHPGI"/>
<dbReference type="VEuPathDB" id="FungiDB:PCH_Pc18g02470"/>
<dbReference type="GeneID" id="8316276"/>
<dbReference type="AlphaFoldDB" id="B6HCX1"/>
<sequence length="590" mass="68011">MDLVRKSGITARDYLANLDPRYLECFWQKGKWRQIHGDGKAETYGAYVARSMETTTAIPEYRIQVLYLKKPMLNFTLPGSINKDGTSNPPTPQEVIDALAIELTNIGVYHFFCLMMEEDAKMIDEVTECPYVVGNKIILQLEGRPVQATIVKTFEPWTQSCAMVLSFDSDLSSLGIKGNVVLKIYDRRFSTKLRSIYKITGPWTPEIERDLYEFLCSDKGMEFTIEYEKACIKQREEDYCFMPTIVEEDTEEQDQQNTCEQEGTNGNDNVSSKGNWYNLSMISNKLLSPLLYAYKMASRGLFCAIRLFLTGVTAVVPWGRHKIIDIETQDINRKNEVKGDNSTKNHGTTGEQQTNNLDAAVGDAGGSEDEEGKWDHRREEIDAYVHKQFYYESELEAYETMKDLQDISIPRMFARTKILGPKCTQGQPFSRYFEHPGILMEYIEGFPLPELPKNAPKKAWQPIVDKAIEIVNEIMRHGVLNDDTNVRCFIVQPDPANDPDLDSDSEYKFKLAMIDFGHTRFRRQYLPGEDWRWWEAQNDAEGAIGLIMHRRLGEVCEGVYLYEETPYCKSLQHDYMREECSQERPTPRTE</sequence>
<feature type="region of interest" description="Disordered" evidence="1">
    <location>
        <begin position="335"/>
        <end position="374"/>
    </location>
</feature>
<keyword evidence="3" id="KW-1185">Reference proteome</keyword>
<dbReference type="Proteomes" id="UP000000724">
    <property type="component" value="Contig Pc00c18"/>
</dbReference>
<evidence type="ECO:0000313" key="2">
    <source>
        <dbReference type="EMBL" id="CAP94471.1"/>
    </source>
</evidence>
<dbReference type="HOGENOM" id="CLU_571200_0_0_1"/>